<keyword evidence="1" id="KW-0812">Transmembrane</keyword>
<keyword evidence="1" id="KW-0472">Membrane</keyword>
<feature type="transmembrane region" description="Helical" evidence="1">
    <location>
        <begin position="108"/>
        <end position="128"/>
    </location>
</feature>
<dbReference type="Pfam" id="PF11196">
    <property type="entry name" value="DUF2834"/>
    <property type="match status" value="1"/>
</dbReference>
<keyword evidence="1" id="KW-1133">Transmembrane helix</keyword>
<feature type="transmembrane region" description="Helical" evidence="1">
    <location>
        <begin position="32"/>
        <end position="58"/>
    </location>
</feature>
<proteinExistence type="predicted"/>
<evidence type="ECO:0000313" key="2">
    <source>
        <dbReference type="EMBL" id="VAW02278.1"/>
    </source>
</evidence>
<accession>A0A3B0SAX6</accession>
<dbReference type="AlphaFoldDB" id="A0A3B0SAX6"/>
<dbReference type="EMBL" id="UOEF01000344">
    <property type="protein sequence ID" value="VAW02278.1"/>
    <property type="molecule type" value="Genomic_DNA"/>
</dbReference>
<feature type="transmembrane region" description="Helical" evidence="1">
    <location>
        <begin position="78"/>
        <end position="96"/>
    </location>
</feature>
<reference evidence="2" key="1">
    <citation type="submission" date="2018-06" db="EMBL/GenBank/DDBJ databases">
        <authorList>
            <person name="Zhirakovskaya E."/>
        </authorList>
    </citation>
    <scope>NUCLEOTIDE SEQUENCE</scope>
</reference>
<name>A0A3B0SAX6_9ZZZZ</name>
<protein>
    <recommendedName>
        <fullName evidence="3">DUF2834 domain-containing protein</fullName>
    </recommendedName>
</protein>
<sequence length="136" mass="14701">MLFYNDYPLPLLGWGKLRNRFLPDKGKIMTQAIFKATIIAAAAVFFAIFVAVVVPPLIAQPDVVGAFAAGFVNPYASGYSSDVLACWVILAAWIAYEAKALGIRHGWICALLGIIPGVAVGFALYLLLRMRQLKAG</sequence>
<evidence type="ECO:0000256" key="1">
    <source>
        <dbReference type="SAM" id="Phobius"/>
    </source>
</evidence>
<evidence type="ECO:0008006" key="3">
    <source>
        <dbReference type="Google" id="ProtNLM"/>
    </source>
</evidence>
<dbReference type="InterPro" id="IPR021362">
    <property type="entry name" value="DUF2834"/>
</dbReference>
<gene>
    <name evidence="2" type="ORF">MNBD_ALPHA04-1985</name>
</gene>
<organism evidence="2">
    <name type="scientific">hydrothermal vent metagenome</name>
    <dbReference type="NCBI Taxonomy" id="652676"/>
    <lineage>
        <taxon>unclassified sequences</taxon>
        <taxon>metagenomes</taxon>
        <taxon>ecological metagenomes</taxon>
    </lineage>
</organism>